<dbReference type="KEGG" id="mbe:MBM_05124"/>
<protein>
    <recommendedName>
        <fullName evidence="1">F-box domain-containing protein</fullName>
    </recommendedName>
</protein>
<dbReference type="CDD" id="cd09917">
    <property type="entry name" value="F-box_SF"/>
    <property type="match status" value="1"/>
</dbReference>
<dbReference type="EMBL" id="JH921438">
    <property type="protein sequence ID" value="EKD16655.1"/>
    <property type="molecule type" value="Genomic_DNA"/>
</dbReference>
<feature type="domain" description="F-box" evidence="1">
    <location>
        <begin position="28"/>
        <end position="73"/>
    </location>
</feature>
<dbReference type="STRING" id="1072389.K1WGK6"/>
<accession>K1WGK6</accession>
<evidence type="ECO:0000313" key="2">
    <source>
        <dbReference type="EMBL" id="EKD16655.1"/>
    </source>
</evidence>
<proteinExistence type="predicted"/>
<evidence type="ECO:0000259" key="1">
    <source>
        <dbReference type="PROSITE" id="PS50181"/>
    </source>
</evidence>
<dbReference type="InterPro" id="IPR001810">
    <property type="entry name" value="F-box_dom"/>
</dbReference>
<dbReference type="HOGENOM" id="CLU_721580_0_0_1"/>
<sequence>MRCLDSLFSALDNRRETACKDTESKAEGLAITSLPTEVLEHVTRYLPPSSAQCFSMSCKKIRYIIGNQHMKELAKSHDEWCELLELIAREMPYHVACRRCSRFHDIRDVSQYIENTYRHENKTPPCHLMHWGRATFSECIFAMMLKRKERGLQTSHHLKMLSGECDKVSRQVAPMTNWAPYFERCFSRADGFFAFPTLHEIAAIPTEIRLIDGSFLMRRRIIMPMRRRRWPYAISRRAFCPHMRGTLDCSLGYLGRPDRLNAARRQVFRDLDELETDRKGSPCRHLWSERLHCEYCPTEYQIDVRHYGGFEYVAFCTVWKDLGSGPESDLWHTQLLKFTPSPPTPRHELEERKVAERFQQGGKFVFDARVRYWHLKKMSRVCKKMDKTLGSDLTRDQRRTLIRS</sequence>
<dbReference type="Proteomes" id="UP000006753">
    <property type="component" value="Unassembled WGS sequence"/>
</dbReference>
<name>K1WGK6_MARBU</name>
<dbReference type="OMA" id="WCELLEL"/>
<dbReference type="SUPFAM" id="SSF81383">
    <property type="entry name" value="F-box domain"/>
    <property type="match status" value="1"/>
</dbReference>
<dbReference type="AlphaFoldDB" id="K1WGK6"/>
<dbReference type="InParanoid" id="K1WGK6"/>
<gene>
    <name evidence="2" type="ORF">MBM_05124</name>
</gene>
<reference evidence="2 3" key="1">
    <citation type="journal article" date="2012" name="BMC Genomics">
        <title>Sequencing the genome of Marssonina brunnea reveals fungus-poplar co-evolution.</title>
        <authorList>
            <person name="Zhu S."/>
            <person name="Cao Y.-Z."/>
            <person name="Jiang C."/>
            <person name="Tan B.-Y."/>
            <person name="Wang Z."/>
            <person name="Feng S."/>
            <person name="Zhang L."/>
            <person name="Su X.-H."/>
            <person name="Brejova B."/>
            <person name="Vinar T."/>
            <person name="Xu M."/>
            <person name="Wang M.-X."/>
            <person name="Zhang S.-G."/>
            <person name="Huang M.-R."/>
            <person name="Wu R."/>
            <person name="Zhou Y."/>
        </authorList>
    </citation>
    <scope>NUCLEOTIDE SEQUENCE [LARGE SCALE GENOMIC DNA]</scope>
    <source>
        <strain evidence="2 3">MB_m1</strain>
    </source>
</reference>
<evidence type="ECO:0000313" key="3">
    <source>
        <dbReference type="Proteomes" id="UP000006753"/>
    </source>
</evidence>
<dbReference type="PROSITE" id="PS50181">
    <property type="entry name" value="FBOX"/>
    <property type="match status" value="1"/>
</dbReference>
<keyword evidence="3" id="KW-1185">Reference proteome</keyword>
<dbReference type="Pfam" id="PF00646">
    <property type="entry name" value="F-box"/>
    <property type="match status" value="1"/>
</dbReference>
<dbReference type="InterPro" id="IPR036047">
    <property type="entry name" value="F-box-like_dom_sf"/>
</dbReference>
<organism evidence="2 3">
    <name type="scientific">Marssonina brunnea f. sp. multigermtubi (strain MB_m1)</name>
    <name type="common">Marssonina leaf spot fungus</name>
    <dbReference type="NCBI Taxonomy" id="1072389"/>
    <lineage>
        <taxon>Eukaryota</taxon>
        <taxon>Fungi</taxon>
        <taxon>Dikarya</taxon>
        <taxon>Ascomycota</taxon>
        <taxon>Pezizomycotina</taxon>
        <taxon>Leotiomycetes</taxon>
        <taxon>Helotiales</taxon>
        <taxon>Drepanopezizaceae</taxon>
        <taxon>Drepanopeziza</taxon>
    </lineage>
</organism>
<dbReference type="OrthoDB" id="3766406at2759"/>